<dbReference type="GO" id="GO:0046872">
    <property type="term" value="F:metal ion binding"/>
    <property type="evidence" value="ECO:0007669"/>
    <property type="project" value="UniProtKB-KW"/>
</dbReference>
<proteinExistence type="predicted"/>
<keyword evidence="2" id="KW-0408">Iron</keyword>
<dbReference type="InterPro" id="IPR017896">
    <property type="entry name" value="4Fe4S_Fe-S-bd"/>
</dbReference>
<dbReference type="RefSeq" id="WP_073234498.1">
    <property type="nucleotide sequence ID" value="NZ_FQUY01000001.1"/>
</dbReference>
<dbReference type="PANTHER" id="PTHR43122">
    <property type="entry name" value="FERREDOXIN SUBUNIT OF PYRUVATE:FLAVODOXIN OXIDOREDUCTASE-RELATED"/>
    <property type="match status" value="1"/>
</dbReference>
<protein>
    <submittedName>
        <fullName evidence="5">Fe-S-cluster-containing dehydrogenase component</fullName>
    </submittedName>
</protein>
<dbReference type="PROSITE" id="PS00198">
    <property type="entry name" value="4FE4S_FER_1"/>
    <property type="match status" value="1"/>
</dbReference>
<sequence length="132" mass="14293">MKIALNEARCSGCRTCQVICSLHNFNENNPKKAAVKIVGHFPTPGHYEIKICDQCGLCAAVCPAEAIKETDGVYRIDKEKCTGCGECIEACPSEAMVQHPAEKAPIKCVACGQCVELCQRGAIYDADTREVQ</sequence>
<dbReference type="PANTHER" id="PTHR43122:SF1">
    <property type="entry name" value="IRON-SULFUR-BINDING PROTEIN"/>
    <property type="match status" value="1"/>
</dbReference>
<dbReference type="Gene3D" id="3.30.70.20">
    <property type="match status" value="2"/>
</dbReference>
<dbReference type="EMBL" id="FQUY01000001">
    <property type="protein sequence ID" value="SHE36833.1"/>
    <property type="molecule type" value="Genomic_DNA"/>
</dbReference>
<reference evidence="6" key="1">
    <citation type="submission" date="2016-11" db="EMBL/GenBank/DDBJ databases">
        <authorList>
            <person name="Varghese N."/>
            <person name="Submissions S."/>
        </authorList>
    </citation>
    <scope>NUCLEOTIDE SEQUENCE [LARGE SCALE GENOMIC DNA]</scope>
    <source>
        <strain evidence="6">DSM 12395</strain>
    </source>
</reference>
<dbReference type="GO" id="GO:0051536">
    <property type="term" value="F:iron-sulfur cluster binding"/>
    <property type="evidence" value="ECO:0007669"/>
    <property type="project" value="UniProtKB-KW"/>
</dbReference>
<evidence type="ECO:0000313" key="5">
    <source>
        <dbReference type="EMBL" id="SHE36833.1"/>
    </source>
</evidence>
<dbReference type="CDD" id="cd10550">
    <property type="entry name" value="DMSOR_beta_like"/>
    <property type="match status" value="1"/>
</dbReference>
<feature type="domain" description="4Fe-4S ferredoxin-type" evidence="4">
    <location>
        <begin position="107"/>
        <end position="128"/>
    </location>
</feature>
<dbReference type="PROSITE" id="PS51379">
    <property type="entry name" value="4FE4S_FER_2"/>
    <property type="match status" value="4"/>
</dbReference>
<dbReference type="SUPFAM" id="SSF54862">
    <property type="entry name" value="4Fe-4S ferredoxins"/>
    <property type="match status" value="1"/>
</dbReference>
<evidence type="ECO:0000256" key="3">
    <source>
        <dbReference type="ARBA" id="ARBA00023014"/>
    </source>
</evidence>
<dbReference type="AlphaFoldDB" id="A0A1M4SX67"/>
<feature type="domain" description="4Fe-4S ferredoxin-type" evidence="4">
    <location>
        <begin position="72"/>
        <end position="101"/>
    </location>
</feature>
<evidence type="ECO:0000313" key="6">
    <source>
        <dbReference type="Proteomes" id="UP000184148"/>
    </source>
</evidence>
<dbReference type="OrthoDB" id="1723058at2"/>
<evidence type="ECO:0000256" key="2">
    <source>
        <dbReference type="ARBA" id="ARBA00023004"/>
    </source>
</evidence>
<dbReference type="Proteomes" id="UP000184148">
    <property type="component" value="Unassembled WGS sequence"/>
</dbReference>
<evidence type="ECO:0000259" key="4">
    <source>
        <dbReference type="PROSITE" id="PS51379"/>
    </source>
</evidence>
<accession>A0A1M4SX67</accession>
<feature type="domain" description="4Fe-4S ferredoxin-type" evidence="4">
    <location>
        <begin position="42"/>
        <end position="71"/>
    </location>
</feature>
<feature type="domain" description="4Fe-4S ferredoxin-type" evidence="4">
    <location>
        <begin position="1"/>
        <end position="30"/>
    </location>
</feature>
<evidence type="ECO:0000256" key="1">
    <source>
        <dbReference type="ARBA" id="ARBA00022723"/>
    </source>
</evidence>
<keyword evidence="1" id="KW-0479">Metal-binding</keyword>
<keyword evidence="6" id="KW-1185">Reference proteome</keyword>
<name>A0A1M4SX67_9FIRM</name>
<keyword evidence="3" id="KW-0411">Iron-sulfur</keyword>
<dbReference type="InterPro" id="IPR017900">
    <property type="entry name" value="4Fe4S_Fe_S_CS"/>
</dbReference>
<dbReference type="Pfam" id="PF13237">
    <property type="entry name" value="Fer4_10"/>
    <property type="match status" value="1"/>
</dbReference>
<dbReference type="Pfam" id="PF13534">
    <property type="entry name" value="Fer4_17"/>
    <property type="match status" value="1"/>
</dbReference>
<dbReference type="STRING" id="1121429.SAMN02745133_00270"/>
<organism evidence="5 6">
    <name type="scientific">Desulforamulus putei DSM 12395</name>
    <dbReference type="NCBI Taxonomy" id="1121429"/>
    <lineage>
        <taxon>Bacteria</taxon>
        <taxon>Bacillati</taxon>
        <taxon>Bacillota</taxon>
        <taxon>Clostridia</taxon>
        <taxon>Eubacteriales</taxon>
        <taxon>Peptococcaceae</taxon>
        <taxon>Desulforamulus</taxon>
    </lineage>
</organism>
<gene>
    <name evidence="5" type="ORF">SAMN02745133_00270</name>
</gene>